<dbReference type="RefSeq" id="WP_095045419.1">
    <property type="nucleotide sequence ID" value="NZ_LN890656.1"/>
</dbReference>
<proteinExistence type="predicted"/>
<name>A0A160T8N3_9CHLR</name>
<dbReference type="PANTHER" id="PTHR42939:SF1">
    <property type="entry name" value="ABC TRANSPORTER ATP-BINDING PROTEIN ALBC-RELATED"/>
    <property type="match status" value="1"/>
</dbReference>
<reference evidence="5" key="1">
    <citation type="submission" date="2016-01" db="EMBL/GenBank/DDBJ databases">
        <authorList>
            <person name="Mcilroy J.S."/>
            <person name="Karst M S."/>
            <person name="Albertsen M."/>
        </authorList>
    </citation>
    <scope>NUCLEOTIDE SEQUENCE</scope>
    <source>
        <strain evidence="5">Cfx-K</strain>
    </source>
</reference>
<dbReference type="CDD" id="cd03230">
    <property type="entry name" value="ABC_DR_subfamily_A"/>
    <property type="match status" value="1"/>
</dbReference>
<organism evidence="5 6">
    <name type="scientific">Candidatus Promineifilum breve</name>
    <dbReference type="NCBI Taxonomy" id="1806508"/>
    <lineage>
        <taxon>Bacteria</taxon>
        <taxon>Bacillati</taxon>
        <taxon>Chloroflexota</taxon>
        <taxon>Ardenticatenia</taxon>
        <taxon>Candidatus Promineifilales</taxon>
        <taxon>Candidatus Promineifilaceae</taxon>
        <taxon>Candidatus Promineifilum</taxon>
    </lineage>
</organism>
<accession>A0A160T8N3</accession>
<feature type="domain" description="ABC transporter" evidence="4">
    <location>
        <begin position="6"/>
        <end position="236"/>
    </location>
</feature>
<evidence type="ECO:0000259" key="4">
    <source>
        <dbReference type="PROSITE" id="PS50893"/>
    </source>
</evidence>
<dbReference type="PANTHER" id="PTHR42939">
    <property type="entry name" value="ABC TRANSPORTER ATP-BINDING PROTEIN ALBC-RELATED"/>
    <property type="match status" value="1"/>
</dbReference>
<dbReference type="InterPro" id="IPR017871">
    <property type="entry name" value="ABC_transporter-like_CS"/>
</dbReference>
<protein>
    <submittedName>
        <fullName evidence="5">ABC transporter, ATP-binding protein</fullName>
    </submittedName>
</protein>
<evidence type="ECO:0000256" key="2">
    <source>
        <dbReference type="ARBA" id="ARBA00022741"/>
    </source>
</evidence>
<dbReference type="OrthoDB" id="9804819at2"/>
<dbReference type="InterPro" id="IPR027417">
    <property type="entry name" value="P-loop_NTPase"/>
</dbReference>
<sequence length="256" mass="28218">MSEPILEARNLSRVFGEFKAVDDASFTLNAGEIVGFLGPNGAGKTTTIKMLTGLLGPSSGTARIAGFDINASPLEAKARLGYVPDTPNLYGKLKAQEYLRFVGQLYKVPPAQVEERIKPMLDLFDLTDVAGNYLDTFSHGMQQKVAIIGGFLHDPQIVFMDEPTVGLDPRSARLIKDLMIRNRDRGKTIFFSTHILEIAQTMCDRVIIINKGRIVADAKVNELRRMRGDQSLEDIFLELTGGRDVDDMVKELADGS</sequence>
<keyword evidence="3 5" id="KW-0067">ATP-binding</keyword>
<dbReference type="SMART" id="SM00382">
    <property type="entry name" value="AAA"/>
    <property type="match status" value="1"/>
</dbReference>
<gene>
    <name evidence="5" type="ORF">CFX0092_B0565</name>
</gene>
<dbReference type="Gene3D" id="3.40.50.300">
    <property type="entry name" value="P-loop containing nucleotide triphosphate hydrolases"/>
    <property type="match status" value="1"/>
</dbReference>
<dbReference type="SUPFAM" id="SSF52540">
    <property type="entry name" value="P-loop containing nucleoside triphosphate hydrolases"/>
    <property type="match status" value="1"/>
</dbReference>
<evidence type="ECO:0000313" key="6">
    <source>
        <dbReference type="Proteomes" id="UP000215027"/>
    </source>
</evidence>
<dbReference type="KEGG" id="pbf:CFX0092_B0565"/>
<evidence type="ECO:0000256" key="3">
    <source>
        <dbReference type="ARBA" id="ARBA00022840"/>
    </source>
</evidence>
<evidence type="ECO:0000256" key="1">
    <source>
        <dbReference type="ARBA" id="ARBA00022448"/>
    </source>
</evidence>
<dbReference type="EMBL" id="LN890656">
    <property type="protein sequence ID" value="CUS06099.1"/>
    <property type="molecule type" value="Genomic_DNA"/>
</dbReference>
<dbReference type="PROSITE" id="PS50893">
    <property type="entry name" value="ABC_TRANSPORTER_2"/>
    <property type="match status" value="1"/>
</dbReference>
<dbReference type="InterPro" id="IPR051782">
    <property type="entry name" value="ABC_Transporter_VariousFunc"/>
</dbReference>
<dbReference type="Proteomes" id="UP000215027">
    <property type="component" value="Chromosome II"/>
</dbReference>
<dbReference type="PROSITE" id="PS00211">
    <property type="entry name" value="ABC_TRANSPORTER_1"/>
    <property type="match status" value="1"/>
</dbReference>
<keyword evidence="2" id="KW-0547">Nucleotide-binding</keyword>
<evidence type="ECO:0000313" key="5">
    <source>
        <dbReference type="EMBL" id="CUS06099.1"/>
    </source>
</evidence>
<keyword evidence="1" id="KW-0813">Transport</keyword>
<dbReference type="InterPro" id="IPR003593">
    <property type="entry name" value="AAA+_ATPase"/>
</dbReference>
<dbReference type="InterPro" id="IPR003439">
    <property type="entry name" value="ABC_transporter-like_ATP-bd"/>
</dbReference>
<keyword evidence="6" id="KW-1185">Reference proteome</keyword>
<dbReference type="GO" id="GO:0016887">
    <property type="term" value="F:ATP hydrolysis activity"/>
    <property type="evidence" value="ECO:0007669"/>
    <property type="project" value="InterPro"/>
</dbReference>
<dbReference type="GO" id="GO:0005524">
    <property type="term" value="F:ATP binding"/>
    <property type="evidence" value="ECO:0007669"/>
    <property type="project" value="UniProtKB-KW"/>
</dbReference>
<dbReference type="Pfam" id="PF00005">
    <property type="entry name" value="ABC_tran"/>
    <property type="match status" value="1"/>
</dbReference>
<dbReference type="AlphaFoldDB" id="A0A160T8N3"/>